<dbReference type="RefSeq" id="WP_073053151.1">
    <property type="nucleotide sequence ID" value="NZ_FQUP01000002.1"/>
</dbReference>
<gene>
    <name evidence="1" type="ORF">SAMN02745157_2465</name>
</gene>
<evidence type="ECO:0000313" key="1">
    <source>
        <dbReference type="EMBL" id="SHF58278.1"/>
    </source>
</evidence>
<sequence>MQRERDFGPDVFTMRRPAIVDRAAALFRPRGRIRPPALLPLTEAERSHYVAADFAYDHAGVEYFRGLSRLESLDYIDLQRVGLDNDDEAFLRLIQLGDRHASAMRVADDR</sequence>
<dbReference type="OrthoDB" id="10006027at2"/>
<accession>A0A1M5CU40</accession>
<dbReference type="EMBL" id="FQUP01000002">
    <property type="protein sequence ID" value="SHF58278.1"/>
    <property type="molecule type" value="Genomic_DNA"/>
</dbReference>
<dbReference type="Proteomes" id="UP000184485">
    <property type="component" value="Unassembled WGS sequence"/>
</dbReference>
<evidence type="ECO:0000313" key="2">
    <source>
        <dbReference type="Proteomes" id="UP000184485"/>
    </source>
</evidence>
<organism evidence="1 2">
    <name type="scientific">Kaistia soli DSM 19436</name>
    <dbReference type="NCBI Taxonomy" id="1122133"/>
    <lineage>
        <taxon>Bacteria</taxon>
        <taxon>Pseudomonadati</taxon>
        <taxon>Pseudomonadota</taxon>
        <taxon>Alphaproteobacteria</taxon>
        <taxon>Hyphomicrobiales</taxon>
        <taxon>Kaistiaceae</taxon>
        <taxon>Kaistia</taxon>
    </lineage>
</organism>
<protein>
    <submittedName>
        <fullName evidence="1">Uncharacterized protein</fullName>
    </submittedName>
</protein>
<dbReference type="STRING" id="1122133.SAMN02745157_2465"/>
<proteinExistence type="predicted"/>
<reference evidence="1 2" key="1">
    <citation type="submission" date="2016-11" db="EMBL/GenBank/DDBJ databases">
        <authorList>
            <person name="Jaros S."/>
            <person name="Januszkiewicz K."/>
            <person name="Wedrychowicz H."/>
        </authorList>
    </citation>
    <scope>NUCLEOTIDE SEQUENCE [LARGE SCALE GENOMIC DNA]</scope>
    <source>
        <strain evidence="1 2">DSM 19436</strain>
    </source>
</reference>
<name>A0A1M5CU40_9HYPH</name>
<keyword evidence="2" id="KW-1185">Reference proteome</keyword>
<dbReference type="AlphaFoldDB" id="A0A1M5CU40"/>